<dbReference type="InterPro" id="IPR051797">
    <property type="entry name" value="TrmB-like"/>
</dbReference>
<dbReference type="Pfam" id="PF01978">
    <property type="entry name" value="TrmB"/>
    <property type="match status" value="1"/>
</dbReference>
<dbReference type="SUPFAM" id="SSF46785">
    <property type="entry name" value="Winged helix' DNA-binding domain"/>
    <property type="match status" value="1"/>
</dbReference>
<dbReference type="OrthoDB" id="1493540at2"/>
<dbReference type="Pfam" id="PF11495">
    <property type="entry name" value="Regulator_TrmB"/>
    <property type="match status" value="1"/>
</dbReference>
<dbReference type="EMBL" id="FXAZ01000001">
    <property type="protein sequence ID" value="SMG21910.1"/>
    <property type="molecule type" value="Genomic_DNA"/>
</dbReference>
<sequence>MLQKFGYSQYESKVYEALVTHAEPLDAASIVKYSGVPKAKIYEVIARLVEKGIVSDAVSGKKRTYIAIPMQIVIDKLTHEFEQDIENLRRAGEKKVYADDQVWSLKTESSIKAYFRELIEEAKESIVLSMWIDEFMDIAPLLEEKEKQGLEVEVLVTGGTPAGVALSHINILEPSEGHEMILEQFKLIITDGSQVLFAGMEEGNWQAMRTMAQPFVKFFIEFFYHDVALAAISKKYAKELMQDSDMKALLMRLRY</sequence>
<dbReference type="Proteomes" id="UP000193834">
    <property type="component" value="Unassembled WGS sequence"/>
</dbReference>
<dbReference type="CDD" id="cd09124">
    <property type="entry name" value="PLDc_like_TrmB_middle"/>
    <property type="match status" value="1"/>
</dbReference>
<name>A0A1X7J2V4_9BACL</name>
<feature type="domain" description="Transcription regulator TrmB N-terminal" evidence="1">
    <location>
        <begin position="2"/>
        <end position="70"/>
    </location>
</feature>
<dbReference type="PANTHER" id="PTHR34293">
    <property type="entry name" value="HTH-TYPE TRANSCRIPTIONAL REGULATOR TRMBL2"/>
    <property type="match status" value="1"/>
</dbReference>
<accession>A0A1X7J2V4</accession>
<dbReference type="InterPro" id="IPR002831">
    <property type="entry name" value="Tscrpt_reg_TrmB_N"/>
</dbReference>
<gene>
    <name evidence="3" type="ORF">SAMN06295960_1146</name>
</gene>
<dbReference type="InterPro" id="IPR021586">
    <property type="entry name" value="Tscrpt_reg_TrmB_C"/>
</dbReference>
<evidence type="ECO:0000259" key="2">
    <source>
        <dbReference type="Pfam" id="PF11495"/>
    </source>
</evidence>
<dbReference type="STRING" id="1852522.SAMN06295960_1146"/>
<evidence type="ECO:0000313" key="3">
    <source>
        <dbReference type="EMBL" id="SMG21910.1"/>
    </source>
</evidence>
<evidence type="ECO:0000259" key="1">
    <source>
        <dbReference type="Pfam" id="PF01978"/>
    </source>
</evidence>
<dbReference type="AlphaFoldDB" id="A0A1X7J2V4"/>
<organism evidence="3 4">
    <name type="scientific">Paenibacillus aquistagni</name>
    <dbReference type="NCBI Taxonomy" id="1852522"/>
    <lineage>
        <taxon>Bacteria</taxon>
        <taxon>Bacillati</taxon>
        <taxon>Bacillota</taxon>
        <taxon>Bacilli</taxon>
        <taxon>Bacillales</taxon>
        <taxon>Paenibacillaceae</taxon>
        <taxon>Paenibacillus</taxon>
    </lineage>
</organism>
<proteinExistence type="predicted"/>
<protein>
    <submittedName>
        <fullName evidence="3">Transcriptional regulator</fullName>
    </submittedName>
</protein>
<evidence type="ECO:0000313" key="4">
    <source>
        <dbReference type="Proteomes" id="UP000193834"/>
    </source>
</evidence>
<dbReference type="InterPro" id="IPR036390">
    <property type="entry name" value="WH_DNA-bd_sf"/>
</dbReference>
<dbReference type="InterPro" id="IPR036388">
    <property type="entry name" value="WH-like_DNA-bd_sf"/>
</dbReference>
<dbReference type="RefSeq" id="WP_085493324.1">
    <property type="nucleotide sequence ID" value="NZ_FXAZ01000001.1"/>
</dbReference>
<dbReference type="SUPFAM" id="SSF56024">
    <property type="entry name" value="Phospholipase D/nuclease"/>
    <property type="match status" value="1"/>
</dbReference>
<feature type="domain" description="Transcription regulator TrmB C-terminal" evidence="2">
    <location>
        <begin position="101"/>
        <end position="225"/>
    </location>
</feature>
<keyword evidence="4" id="KW-1185">Reference proteome</keyword>
<dbReference type="Gene3D" id="1.10.10.10">
    <property type="entry name" value="Winged helix-like DNA-binding domain superfamily/Winged helix DNA-binding domain"/>
    <property type="match status" value="1"/>
</dbReference>
<dbReference type="PANTHER" id="PTHR34293:SF1">
    <property type="entry name" value="HTH-TYPE TRANSCRIPTIONAL REGULATOR TRMBL2"/>
    <property type="match status" value="1"/>
</dbReference>
<reference evidence="3 4" key="1">
    <citation type="submission" date="2017-04" db="EMBL/GenBank/DDBJ databases">
        <authorList>
            <person name="Afonso C.L."/>
            <person name="Miller P.J."/>
            <person name="Scott M.A."/>
            <person name="Spackman E."/>
            <person name="Goraichik I."/>
            <person name="Dimitrov K.M."/>
            <person name="Suarez D.L."/>
            <person name="Swayne D.E."/>
        </authorList>
    </citation>
    <scope>NUCLEOTIDE SEQUENCE [LARGE SCALE GENOMIC DNA]</scope>
    <source>
        <strain evidence="3 4">11</strain>
    </source>
</reference>